<keyword evidence="10" id="KW-0472">Membrane</keyword>
<dbReference type="AlphaFoldDB" id="A0A8J7P5N6"/>
<dbReference type="UniPathway" id="UPA00378"/>
<evidence type="ECO:0000256" key="1">
    <source>
        <dbReference type="ARBA" id="ARBA00002791"/>
    </source>
</evidence>
<accession>A0A8J7P5N6</accession>
<evidence type="ECO:0000313" key="15">
    <source>
        <dbReference type="Proteomes" id="UP000736164"/>
    </source>
</evidence>
<evidence type="ECO:0000256" key="12">
    <source>
        <dbReference type="RuleBase" id="RU361143"/>
    </source>
</evidence>
<dbReference type="GO" id="GO:0008250">
    <property type="term" value="C:oligosaccharyltransferase complex"/>
    <property type="evidence" value="ECO:0007669"/>
    <property type="project" value="UniProtKB-UniRule"/>
</dbReference>
<dbReference type="Pfam" id="PF04597">
    <property type="entry name" value="Ribophorin_I"/>
    <property type="match status" value="1"/>
</dbReference>
<protein>
    <recommendedName>
        <fullName evidence="5 12">Dolichyl-diphosphooligosaccharide--protein glycosyltransferase subunit 1</fullName>
    </recommendedName>
</protein>
<keyword evidence="9" id="KW-1133">Transmembrane helix</keyword>
<feature type="region of interest" description="Disordered" evidence="13">
    <location>
        <begin position="751"/>
        <end position="785"/>
    </location>
</feature>
<keyword evidence="8 12" id="KW-0256">Endoplasmic reticulum</keyword>
<evidence type="ECO:0000256" key="4">
    <source>
        <dbReference type="ARBA" id="ARBA00008905"/>
    </source>
</evidence>
<evidence type="ECO:0000256" key="2">
    <source>
        <dbReference type="ARBA" id="ARBA00004115"/>
    </source>
</evidence>
<dbReference type="PANTHER" id="PTHR21049:SF0">
    <property type="entry name" value="DOLICHYL-DIPHOSPHOOLIGOSACCHARIDE--PROTEIN GLYCOSYLTRANSFERASE SUBUNIT 1"/>
    <property type="match status" value="1"/>
</dbReference>
<dbReference type="Proteomes" id="UP000736164">
    <property type="component" value="Unassembled WGS sequence"/>
</dbReference>
<feature type="signal peptide" evidence="12">
    <location>
        <begin position="1"/>
        <end position="23"/>
    </location>
</feature>
<comment type="pathway">
    <text evidence="3 12">Protein modification; protein glycosylation.</text>
</comment>
<feature type="chain" id="PRO_5035339057" description="Dolichyl-diphosphooligosaccharide--protein glycosyltransferase subunit 1" evidence="12">
    <location>
        <begin position="24"/>
        <end position="985"/>
    </location>
</feature>
<comment type="caution">
    <text evidence="14">The sequence shown here is derived from an EMBL/GenBank/DDBJ whole genome shotgun (WGS) entry which is preliminary data.</text>
</comment>
<evidence type="ECO:0000256" key="11">
    <source>
        <dbReference type="ARBA" id="ARBA00046898"/>
    </source>
</evidence>
<evidence type="ECO:0000256" key="6">
    <source>
        <dbReference type="ARBA" id="ARBA00022692"/>
    </source>
</evidence>
<sequence length="985" mass="110054">MQRPALGWSVPGFLLLVAGLCGAEAPDASLVNEEVKRTVDLSSHLAKITAEILLANQGGSPAHSFVVALEPELAGHLAFVGVTVKGEEEEDSALELQETTVRGQSGRFFRAQLPSALAGGARLRVAVETVFTHVLRPFPTQITQAERQLVVFEGSHYLYSPYATRTQSTRVRLASKTVESYTKLGSPSRSEEVIEYGPFRDVAPYSQDAMKIHYENNSPFLTISSLTRTIEVSHWGNIAVEETVDLRHTGATLRGPFSRYDYQRQSDSGVSSIKSFKTILPAAAQDVYYRDEIGNISTSHLLVLEDSVEMEIRPRFPLFGGWKTHYIIGYNLPSYEYLYTLGDQYALKMRLVDHVFDDQVMDSLTLKIILPEGARNIHVDTPYPIDRIPDQLHYTYLDTFGRPVVVATKTNLVEQHIQDMVVHYTFNKILMLQEPLLVVGAFYILFFTVIVYVRLDFSITKDPAAEVRMKVASITEQVLTLVNRRLGLYRHFDEAVNKYKQSRDSGALNSGRKTLEAEHRALTNEIASLQARLKAEGSDLADKVGEVQKLDGQVRELVARSCQEAERLVAGKVKKEAYVESERQLAGRRQDLHTLSYTVTHCHTLTHTNRLTHNDTLSHCYTVTHCYTLTHTDTLSHHTLTHTNRLTHNDTLSHCYTVTHCYTLTHTLTHTDTHCHTHTLTHTNRLTHNDTLSHCYTVTHCYTLTHTHTLTHTNRLTHNDTLSHCYTVTHCYTLTHPSGRAGFPLGETARASEHPLQHPDRARGVAARKTRAEEDSERPGDAAVAEAGWSGARFRVSRAAGRADWAAPGGRSGVVTASRSSPAPFFHPGHGRELHLPRSRGAREPRRQEGGAERRAGLIKARRAVQFRGREANVFIRPPLSKLPCVEAPRAACQPRAAGERLYKGRRSSRLPGPRRAAELGARVTRGQTRQIRTRSEAGEKRCHFSSVRAQLPQRGGRGRALCVRALLGPDWDVCLATVTTEPAV</sequence>
<evidence type="ECO:0000256" key="3">
    <source>
        <dbReference type="ARBA" id="ARBA00004922"/>
    </source>
</evidence>
<proteinExistence type="inferred from homology"/>
<feature type="compositionally biased region" description="Basic and acidic residues" evidence="13">
    <location>
        <begin position="751"/>
        <end position="763"/>
    </location>
</feature>
<comment type="function">
    <text evidence="1 12">Subunit of the oligosaccharyl transferase (OST) complex that catalyzes the initial transfer of a defined glycan (Glc(3)Man(9)GlcNAc(2) in eukaryotes) from the lipid carrier dolichol-pyrophosphate to an asparagine residue within an Asn-X-Ser/Thr consensus motif in nascent polypeptide chains, the first step in protein N-glycosylation. N-glycosylation occurs cotranslationally and the complex associates with the Sec61 complex at the channel-forming translocon complex that mediates protein translocation across the endoplasmic reticulum (ER). All subunits are required for a maximal enzyme activity.</text>
</comment>
<name>A0A8J7P5N6_ATRSP</name>
<comment type="subunit">
    <text evidence="11">Component of the oligosaccharyltransferase (OST) complex. OST exists in two different complex forms which contain common core subunits RPN1, RPN2, OST48, OST4, DAD1 and TMEM258, either STT3A or STT3B as catalytic subunits, and form-specific accessory subunits. STT3A complex assembly occurs through the formation of 3 subcomplexes. Subcomplex 1 contains RPN1 and TMEM258, subcomplex 2 contains the STT3A-specific subunits STT3A, DC2/OSTC, and KCP2 as well as the core subunit OST4, and subcomplex 3 contains RPN2, DAD1, and OST48. The STT3A complex can form stable complexes with the Sec61 complex or with both the Sec61 and TRAP complexes. Interacts with TMEM35A/NACHO.</text>
</comment>
<feature type="non-terminal residue" evidence="14">
    <location>
        <position position="985"/>
    </location>
</feature>
<evidence type="ECO:0000313" key="14">
    <source>
        <dbReference type="EMBL" id="MBN3323581.1"/>
    </source>
</evidence>
<gene>
    <name evidence="14" type="primary">Rpn1</name>
    <name evidence="14" type="ORF">GTO95_0002498</name>
</gene>
<reference evidence="14" key="1">
    <citation type="journal article" date="2021" name="Cell">
        <title>Tracing the genetic footprints of vertebrate landing in non-teleost ray-finned fishes.</title>
        <authorList>
            <person name="Bi X."/>
            <person name="Wang K."/>
            <person name="Yang L."/>
            <person name="Pan H."/>
            <person name="Jiang H."/>
            <person name="Wei Q."/>
            <person name="Fang M."/>
            <person name="Yu H."/>
            <person name="Zhu C."/>
            <person name="Cai Y."/>
            <person name="He Y."/>
            <person name="Gan X."/>
            <person name="Zeng H."/>
            <person name="Yu D."/>
            <person name="Zhu Y."/>
            <person name="Jiang H."/>
            <person name="Qiu Q."/>
            <person name="Yang H."/>
            <person name="Zhang Y.E."/>
            <person name="Wang W."/>
            <person name="Zhu M."/>
            <person name="He S."/>
            <person name="Zhang G."/>
        </authorList>
    </citation>
    <scope>NUCLEOTIDE SEQUENCE</scope>
    <source>
        <strain evidence="14">Allg_001</strain>
    </source>
</reference>
<feature type="compositionally biased region" description="Basic and acidic residues" evidence="13">
    <location>
        <begin position="830"/>
        <end position="854"/>
    </location>
</feature>
<evidence type="ECO:0000256" key="9">
    <source>
        <dbReference type="ARBA" id="ARBA00022989"/>
    </source>
</evidence>
<keyword evidence="6" id="KW-0812">Transmembrane</keyword>
<organism evidence="14 15">
    <name type="scientific">Atractosteus spatula</name>
    <name type="common">Alligator gar</name>
    <name type="synonym">Lepisosteus spatula</name>
    <dbReference type="NCBI Taxonomy" id="7917"/>
    <lineage>
        <taxon>Eukaryota</taxon>
        <taxon>Metazoa</taxon>
        <taxon>Chordata</taxon>
        <taxon>Craniata</taxon>
        <taxon>Vertebrata</taxon>
        <taxon>Euteleostomi</taxon>
        <taxon>Actinopterygii</taxon>
        <taxon>Neopterygii</taxon>
        <taxon>Holostei</taxon>
        <taxon>Semionotiformes</taxon>
        <taxon>Lepisosteidae</taxon>
        <taxon>Atractosteus</taxon>
    </lineage>
</organism>
<dbReference type="PANTHER" id="PTHR21049">
    <property type="entry name" value="RIBOPHORIN I"/>
    <property type="match status" value="1"/>
</dbReference>
<feature type="compositionally biased region" description="Basic and acidic residues" evidence="13">
    <location>
        <begin position="770"/>
        <end position="780"/>
    </location>
</feature>
<evidence type="ECO:0000256" key="5">
    <source>
        <dbReference type="ARBA" id="ARBA00017611"/>
    </source>
</evidence>
<feature type="region of interest" description="Disordered" evidence="13">
    <location>
        <begin position="805"/>
        <end position="854"/>
    </location>
</feature>
<comment type="similarity">
    <text evidence="4 12">Belongs to the OST1 family.</text>
</comment>
<keyword evidence="7 12" id="KW-0732">Signal</keyword>
<evidence type="ECO:0000256" key="8">
    <source>
        <dbReference type="ARBA" id="ARBA00022824"/>
    </source>
</evidence>
<evidence type="ECO:0000256" key="10">
    <source>
        <dbReference type="ARBA" id="ARBA00023136"/>
    </source>
</evidence>
<dbReference type="GO" id="GO:0018279">
    <property type="term" value="P:protein N-linked glycosylation via asparagine"/>
    <property type="evidence" value="ECO:0007669"/>
    <property type="project" value="TreeGrafter"/>
</dbReference>
<evidence type="ECO:0000256" key="13">
    <source>
        <dbReference type="SAM" id="MobiDB-lite"/>
    </source>
</evidence>
<keyword evidence="15" id="KW-1185">Reference proteome</keyword>
<feature type="non-terminal residue" evidence="14">
    <location>
        <position position="1"/>
    </location>
</feature>
<evidence type="ECO:0000256" key="7">
    <source>
        <dbReference type="ARBA" id="ARBA00022729"/>
    </source>
</evidence>
<comment type="subcellular location">
    <subcellularLocation>
        <location evidence="2 12">Endoplasmic reticulum membrane</location>
        <topology evidence="2 12">Single-pass type I membrane protein</topology>
    </subcellularLocation>
</comment>
<dbReference type="InterPro" id="IPR007676">
    <property type="entry name" value="Ribophorin_I"/>
</dbReference>
<dbReference type="EMBL" id="JAAWVO010065793">
    <property type="protein sequence ID" value="MBN3323581.1"/>
    <property type="molecule type" value="Genomic_DNA"/>
</dbReference>